<evidence type="ECO:0000256" key="1">
    <source>
        <dbReference type="SAM" id="SignalP"/>
    </source>
</evidence>
<sequence>MIKLFCPILLLLFIQSASAQVQVTKLDKKTVPASVKYSGHIIDAVKYKDSGGEYLVITTETGETPTKNSEMEGRDAALYAYHYTIEGNGVYKSTWQTYDFIKDCPVDINASFIPGTFAVTDLDKNGKAEVWLMYKTVCHGDVSPSNMKIIMHEGDKKYAVRGTNKVKLSATETEGGKYTFDEVFKNGPEAFRQYAAKLWQKNIMETWK</sequence>
<dbReference type="Proteomes" id="UP001500582">
    <property type="component" value="Unassembled WGS sequence"/>
</dbReference>
<dbReference type="InterPro" id="IPR058148">
    <property type="entry name" value="M949_RS01915-like_dom"/>
</dbReference>
<feature type="chain" id="PRO_5046261035" evidence="1">
    <location>
        <begin position="20"/>
        <end position="208"/>
    </location>
</feature>
<gene>
    <name evidence="2" type="ORF">GCM10023149_27970</name>
</gene>
<proteinExistence type="predicted"/>
<keyword evidence="1" id="KW-0732">Signal</keyword>
<feature type="signal peptide" evidence="1">
    <location>
        <begin position="1"/>
        <end position="19"/>
    </location>
</feature>
<comment type="caution">
    <text evidence="2">The sequence shown here is derived from an EMBL/GenBank/DDBJ whole genome shotgun (WGS) entry which is preliminary data.</text>
</comment>
<protein>
    <submittedName>
        <fullName evidence="2">Uncharacterized protein</fullName>
    </submittedName>
</protein>
<dbReference type="NCBIfam" id="NF046077">
    <property type="entry name" value="LPS_M949_RS01915"/>
    <property type="match status" value="1"/>
</dbReference>
<name>A0ABP8GJL0_9SPHI</name>
<reference evidence="3" key="1">
    <citation type="journal article" date="2019" name="Int. J. Syst. Evol. Microbiol.">
        <title>The Global Catalogue of Microorganisms (GCM) 10K type strain sequencing project: providing services to taxonomists for standard genome sequencing and annotation.</title>
        <authorList>
            <consortium name="The Broad Institute Genomics Platform"/>
            <consortium name="The Broad Institute Genome Sequencing Center for Infectious Disease"/>
            <person name="Wu L."/>
            <person name="Ma J."/>
        </authorList>
    </citation>
    <scope>NUCLEOTIDE SEQUENCE [LARGE SCALE GENOMIC DNA]</scope>
    <source>
        <strain evidence="3">JCM 17705</strain>
    </source>
</reference>
<organism evidence="2 3">
    <name type="scientific">Mucilaginibacter gynuensis</name>
    <dbReference type="NCBI Taxonomy" id="1302236"/>
    <lineage>
        <taxon>Bacteria</taxon>
        <taxon>Pseudomonadati</taxon>
        <taxon>Bacteroidota</taxon>
        <taxon>Sphingobacteriia</taxon>
        <taxon>Sphingobacteriales</taxon>
        <taxon>Sphingobacteriaceae</taxon>
        <taxon>Mucilaginibacter</taxon>
    </lineage>
</organism>
<evidence type="ECO:0000313" key="2">
    <source>
        <dbReference type="EMBL" id="GAA4325551.1"/>
    </source>
</evidence>
<accession>A0ABP8GJL0</accession>
<evidence type="ECO:0000313" key="3">
    <source>
        <dbReference type="Proteomes" id="UP001500582"/>
    </source>
</evidence>
<dbReference type="EMBL" id="BAABFT010000006">
    <property type="protein sequence ID" value="GAA4325551.1"/>
    <property type="molecule type" value="Genomic_DNA"/>
</dbReference>
<keyword evidence="3" id="KW-1185">Reference proteome</keyword>